<name>A0AAU7Q2E1_9RICK</name>
<sequence length="126" mass="14804">MKVVKEKFRDLKTSKAPDVLAIREEVIEKVLEKFKNHNEIRPIMVYIKNLFITFDEHLYSKMSMKEKVDHHIDLIIKNTSDEREEELLRGGATAEEVYHTFRTVQGYNLYQISLLSERGGASLHCH</sequence>
<reference evidence="1" key="1">
    <citation type="submission" date="2024-06" db="EMBL/GenBank/DDBJ databases">
        <authorList>
            <person name="Dussert Y."/>
            <person name="Peccoud J."/>
            <person name="Pigeault R."/>
        </authorList>
    </citation>
    <scope>NUCLEOTIDE SEQUENCE</scope>
    <source>
        <strain evidence="1">WArc</strain>
    </source>
</reference>
<dbReference type="RefSeq" id="WP_349967874.1">
    <property type="nucleotide sequence ID" value="NZ_CP157942.1"/>
</dbReference>
<dbReference type="EMBL" id="CP157942">
    <property type="protein sequence ID" value="XBS67310.1"/>
    <property type="molecule type" value="Genomic_DNA"/>
</dbReference>
<organism evidence="1">
    <name type="scientific">Wolbachia endosymbiont of Armadillidium arcangelii</name>
    <dbReference type="NCBI Taxonomy" id="3158571"/>
    <lineage>
        <taxon>Bacteria</taxon>
        <taxon>Pseudomonadati</taxon>
        <taxon>Pseudomonadota</taxon>
        <taxon>Alphaproteobacteria</taxon>
        <taxon>Rickettsiales</taxon>
        <taxon>Anaplasmataceae</taxon>
        <taxon>Wolbachieae</taxon>
        <taxon>Wolbachia</taxon>
    </lineage>
</organism>
<dbReference type="AlphaFoldDB" id="A0AAU7Q2E1"/>
<protein>
    <submittedName>
        <fullName evidence="1">Uncharacterized protein</fullName>
    </submittedName>
</protein>
<gene>
    <name evidence="1" type="ORF">ABLO99_01090</name>
</gene>
<accession>A0AAU7Q2E1</accession>
<evidence type="ECO:0000313" key="1">
    <source>
        <dbReference type="EMBL" id="XBS67310.1"/>
    </source>
</evidence>
<proteinExistence type="predicted"/>